<keyword evidence="1" id="KW-1133">Transmembrane helix</keyword>
<organism evidence="2">
    <name type="scientific">Paramoeba aestuarina</name>
    <dbReference type="NCBI Taxonomy" id="180227"/>
    <lineage>
        <taxon>Eukaryota</taxon>
        <taxon>Amoebozoa</taxon>
        <taxon>Discosea</taxon>
        <taxon>Flabellinia</taxon>
        <taxon>Dactylopodida</taxon>
        <taxon>Paramoebidae</taxon>
        <taxon>Paramoeba</taxon>
    </lineage>
</organism>
<sequence length="120" mass="13797">MSAAANTAAFRTKGLRNIFISSFAAVPFVLYWTAIREDFISSRRAQRIAVEHQHDEVLDKWDIYEDALLDQIELTTKTPFATMTGEIDPINEEPEFNVDLEERFASRLPNGLEVDFEQED</sequence>
<protein>
    <recommendedName>
        <fullName evidence="3">Transmembrane protein</fullName>
    </recommendedName>
</protein>
<evidence type="ECO:0000313" key="2">
    <source>
        <dbReference type="EMBL" id="CAE2263040.1"/>
    </source>
</evidence>
<name>A0A7S4JGQ8_9EUKA</name>
<proteinExistence type="predicted"/>
<evidence type="ECO:0000256" key="1">
    <source>
        <dbReference type="SAM" id="Phobius"/>
    </source>
</evidence>
<gene>
    <name evidence="2" type="ORF">NAES01612_LOCUS136</name>
</gene>
<feature type="transmembrane region" description="Helical" evidence="1">
    <location>
        <begin position="18"/>
        <end position="35"/>
    </location>
</feature>
<reference evidence="2" key="1">
    <citation type="submission" date="2021-01" db="EMBL/GenBank/DDBJ databases">
        <authorList>
            <person name="Corre E."/>
            <person name="Pelletier E."/>
            <person name="Niang G."/>
            <person name="Scheremetjew M."/>
            <person name="Finn R."/>
            <person name="Kale V."/>
            <person name="Holt S."/>
            <person name="Cochrane G."/>
            <person name="Meng A."/>
            <person name="Brown T."/>
            <person name="Cohen L."/>
        </authorList>
    </citation>
    <scope>NUCLEOTIDE SEQUENCE</scope>
    <source>
        <strain evidence="2">SoJaBio B1-5/56/2</strain>
    </source>
</reference>
<evidence type="ECO:0008006" key="3">
    <source>
        <dbReference type="Google" id="ProtNLM"/>
    </source>
</evidence>
<keyword evidence="1" id="KW-0812">Transmembrane</keyword>
<keyword evidence="1" id="KW-0472">Membrane</keyword>
<accession>A0A7S4JGQ8</accession>
<dbReference type="EMBL" id="HBKR01000246">
    <property type="protein sequence ID" value="CAE2263040.1"/>
    <property type="molecule type" value="Transcribed_RNA"/>
</dbReference>
<dbReference type="AlphaFoldDB" id="A0A7S4JGQ8"/>